<evidence type="ECO:0000313" key="3">
    <source>
        <dbReference type="Proteomes" id="UP000541558"/>
    </source>
</evidence>
<dbReference type="AlphaFoldDB" id="A0A8H5FCC5"/>
<accession>A0A8H5FCC5</accession>
<organism evidence="2 3">
    <name type="scientific">Ephemerocybe angulata</name>
    <dbReference type="NCBI Taxonomy" id="980116"/>
    <lineage>
        <taxon>Eukaryota</taxon>
        <taxon>Fungi</taxon>
        <taxon>Dikarya</taxon>
        <taxon>Basidiomycota</taxon>
        <taxon>Agaricomycotina</taxon>
        <taxon>Agaricomycetes</taxon>
        <taxon>Agaricomycetidae</taxon>
        <taxon>Agaricales</taxon>
        <taxon>Agaricineae</taxon>
        <taxon>Psathyrellaceae</taxon>
        <taxon>Ephemerocybe</taxon>
    </lineage>
</organism>
<comment type="caution">
    <text evidence="2">The sequence shown here is derived from an EMBL/GenBank/DDBJ whole genome shotgun (WGS) entry which is preliminary data.</text>
</comment>
<keyword evidence="3" id="KW-1185">Reference proteome</keyword>
<feature type="region of interest" description="Disordered" evidence="1">
    <location>
        <begin position="42"/>
        <end position="65"/>
    </location>
</feature>
<gene>
    <name evidence="2" type="ORF">D9611_007550</name>
</gene>
<reference evidence="2 3" key="1">
    <citation type="journal article" date="2020" name="ISME J.">
        <title>Uncovering the hidden diversity of litter-decomposition mechanisms in mushroom-forming fungi.</title>
        <authorList>
            <person name="Floudas D."/>
            <person name="Bentzer J."/>
            <person name="Ahren D."/>
            <person name="Johansson T."/>
            <person name="Persson P."/>
            <person name="Tunlid A."/>
        </authorList>
    </citation>
    <scope>NUCLEOTIDE SEQUENCE [LARGE SCALE GENOMIC DNA]</scope>
    <source>
        <strain evidence="2 3">CBS 175.51</strain>
    </source>
</reference>
<proteinExistence type="predicted"/>
<sequence>MSSSRSYPSMSLVVSTPQGIIDMHDSRPASSRAIYLNVPRHSIPAPSSEADSDPLTRPVDTRPSEGVSFKYEAAYQLPSEEAGRDSTEETGLEGGEASTLHLFLAAFQNLCNSVGRFFANLWTRL</sequence>
<evidence type="ECO:0000256" key="1">
    <source>
        <dbReference type="SAM" id="MobiDB-lite"/>
    </source>
</evidence>
<dbReference type="Proteomes" id="UP000541558">
    <property type="component" value="Unassembled WGS sequence"/>
</dbReference>
<protein>
    <submittedName>
        <fullName evidence="2">Uncharacterized protein</fullName>
    </submittedName>
</protein>
<evidence type="ECO:0000313" key="2">
    <source>
        <dbReference type="EMBL" id="KAF5331601.1"/>
    </source>
</evidence>
<name>A0A8H5FCC5_9AGAR</name>
<dbReference type="EMBL" id="JAACJK010000113">
    <property type="protein sequence ID" value="KAF5331601.1"/>
    <property type="molecule type" value="Genomic_DNA"/>
</dbReference>